<comment type="caution">
    <text evidence="2">The sequence shown here is derived from an EMBL/GenBank/DDBJ whole genome shotgun (WGS) entry which is preliminary data.</text>
</comment>
<feature type="region of interest" description="Disordered" evidence="1">
    <location>
        <begin position="1"/>
        <end position="252"/>
    </location>
</feature>
<dbReference type="OrthoDB" id="127265at2759"/>
<feature type="compositionally biased region" description="Basic residues" evidence="1">
    <location>
        <begin position="124"/>
        <end position="140"/>
    </location>
</feature>
<evidence type="ECO:0000313" key="2">
    <source>
        <dbReference type="EMBL" id="OWY93330.1"/>
    </source>
</evidence>
<feature type="non-terminal residue" evidence="2">
    <location>
        <position position="1"/>
    </location>
</feature>
<evidence type="ECO:0000313" key="3">
    <source>
        <dbReference type="Proteomes" id="UP000198211"/>
    </source>
</evidence>
<organism evidence="2 3">
    <name type="scientific">Phytophthora megakarya</name>
    <dbReference type="NCBI Taxonomy" id="4795"/>
    <lineage>
        <taxon>Eukaryota</taxon>
        <taxon>Sar</taxon>
        <taxon>Stramenopiles</taxon>
        <taxon>Oomycota</taxon>
        <taxon>Peronosporomycetes</taxon>
        <taxon>Peronosporales</taxon>
        <taxon>Peronosporaceae</taxon>
        <taxon>Phytophthora</taxon>
    </lineage>
</organism>
<feature type="compositionally biased region" description="Low complexity" evidence="1">
    <location>
        <begin position="146"/>
        <end position="155"/>
    </location>
</feature>
<dbReference type="EMBL" id="NBNE01016282">
    <property type="protein sequence ID" value="OWY93330.1"/>
    <property type="molecule type" value="Genomic_DNA"/>
</dbReference>
<sequence>PKKQKASPPASPPTPAEKSQQSSKSLTKSSSTKPSSSKSSLSKSSSSKSGILEPALHQADPAPKKVDTAVSDAESMSSPRLTPNRKTAVSSEFRSSFRLVGDSRSDIQALTSESSPGQSTKSSSKSKKSHSKKTGAKAKSGRTVSDEYVISVSSESESESSSDQDSSASEGSEAHEDEESELAKLRPESQCLEDLSDDSLDAPAPATSPAADSQAVEASPKPSSKAKSASTTKTSSKSSRKGKKKASPNEKQAVMSFAIYERKHWVSPEAVKRFLSRLAARLSSIKDVGERRKFKVALERLKKV</sequence>
<feature type="compositionally biased region" description="Low complexity" evidence="1">
    <location>
        <begin position="111"/>
        <end position="123"/>
    </location>
</feature>
<gene>
    <name evidence="2" type="ORF">PHMEG_00037325</name>
</gene>
<evidence type="ECO:0000256" key="1">
    <source>
        <dbReference type="SAM" id="MobiDB-lite"/>
    </source>
</evidence>
<name>A0A225UK55_9STRA</name>
<feature type="compositionally biased region" description="Low complexity" evidence="1">
    <location>
        <begin position="16"/>
        <end position="49"/>
    </location>
</feature>
<feature type="compositionally biased region" description="Polar residues" evidence="1">
    <location>
        <begin position="74"/>
        <end position="94"/>
    </location>
</feature>
<feature type="compositionally biased region" description="Low complexity" evidence="1">
    <location>
        <begin position="201"/>
        <end position="237"/>
    </location>
</feature>
<reference evidence="3" key="1">
    <citation type="submission" date="2017-03" db="EMBL/GenBank/DDBJ databases">
        <title>Phytopthora megakarya and P. palmivora, two closely related causual agents of cacao black pod achieved similar genome size and gene model numbers by different mechanisms.</title>
        <authorList>
            <person name="Ali S."/>
            <person name="Shao J."/>
            <person name="Larry D.J."/>
            <person name="Kronmiller B."/>
            <person name="Shen D."/>
            <person name="Strem M.D."/>
            <person name="Melnick R.L."/>
            <person name="Guiltinan M.J."/>
            <person name="Tyler B.M."/>
            <person name="Meinhardt L.W."/>
            <person name="Bailey B.A."/>
        </authorList>
    </citation>
    <scope>NUCLEOTIDE SEQUENCE [LARGE SCALE GENOMIC DNA]</scope>
    <source>
        <strain evidence="3">zdho120</strain>
    </source>
</reference>
<dbReference type="AlphaFoldDB" id="A0A225UK55"/>
<keyword evidence="3" id="KW-1185">Reference proteome</keyword>
<protein>
    <submittedName>
        <fullName evidence="2">Uncharacterized protein</fullName>
    </submittedName>
</protein>
<accession>A0A225UK55</accession>
<proteinExistence type="predicted"/>
<dbReference type="Proteomes" id="UP000198211">
    <property type="component" value="Unassembled WGS sequence"/>
</dbReference>